<organism evidence="2 3">
    <name type="scientific">Prorocentrum cordatum</name>
    <dbReference type="NCBI Taxonomy" id="2364126"/>
    <lineage>
        <taxon>Eukaryota</taxon>
        <taxon>Sar</taxon>
        <taxon>Alveolata</taxon>
        <taxon>Dinophyceae</taxon>
        <taxon>Prorocentrales</taxon>
        <taxon>Prorocentraceae</taxon>
        <taxon>Prorocentrum</taxon>
    </lineage>
</organism>
<comment type="caution">
    <text evidence="2">The sequence shown here is derived from an EMBL/GenBank/DDBJ whole genome shotgun (WGS) entry which is preliminary data.</text>
</comment>
<protein>
    <recommendedName>
        <fullName evidence="4">Cyclic nucleotide-binding domain-containing protein</fullName>
    </recommendedName>
</protein>
<feature type="region of interest" description="Disordered" evidence="1">
    <location>
        <begin position="300"/>
        <end position="350"/>
    </location>
</feature>
<feature type="non-terminal residue" evidence="2">
    <location>
        <position position="1"/>
    </location>
</feature>
<sequence length="1128" mass="123188">RWCRGLLSGLTGPSGGGGGWALASGSPGGLHVLRVPGRLMPAAPAEGPAHHAAAAQHQEAQTLLITETISRRIQRALQALLKAREQRRSWDAELKALQDALRPTAFCRAFEPAYVSRLLPAAERRDLREGAEVELSGEADGLYLLVAGGAEVVSGPQPGTQPLHLSIVSAKYPAGGSEANISDPHVVVGWGSKQVQTQLSTDAGGNPVFSWTTTIQYGPVVVLTAPPLEFSVVEHSATTGRAGDVICAGRLTFGEFEKGGFDGLVELEPSEAQAQGDRRLPSALQVKVLWGEDPHSRNSFGLDSVLTTDSEMPSVPMSPQERDSSQSRIGSSASNAFGVPTASQSLQRENSGRLQVALHPQLLLPPQPRASNPMTLKRLTMKAAALASGLRFQDCGVLEDDSFEQVANAPGLAKDDNSGQEKDVRTISVQELRVVVKEAFEEIISVSWRGSSSNRRDGKWRDDSWGEYGWRGWASSGPWLIGVLVPRSLGVPSRSGRRRTMSGSEMTLGLMVGEKIVPELMDAIAILIGDRKGYFTDPEASVSWADDKLWKRKIGRWTNATYVTISKRADRVVKQLPVDLQRKLEHLSDTALESSDGADAILAHLDVLSGERQGDERTTYQGARERIDAKDVLLKYEDVSSMNSECEMTLLSAIESKDLLEEEIPEVPALIQGERPKTWKRNRECKRQLKVDRKYFQRPMPAPGASDAKRQVRDGGNNRSQRGLIRERKTRLATSEITKRARCRKCEQKGRQGDECPNSPAQRPQAAAFIFLSDGGRDCGAAVIAAEETEEWIDQAREQVRERPRHGAMIVDAAVGQGLVGEPAMKKWELDLQEKGYRVARVPPRLLLRSSGGELHQDDEWGQSGSDRTTEFKWAVELVQCSQFDTDGQGTRESRALDNWMDMITLTFLAAVTYSREFLRCPVNDRQWTKRALKHMERLNLSGLLGGISQAQQLKGPQEQLRGIVLQQGGHMAHPDAAHHAAAGSDPAASGGRGFERLERVDGRPEVVKCAGISAVGNGPGLMFLRFAVEAAMGQIAVRRKFVLDHPNTSRSWCARALQGLMKVDGVFYALIDQCRFGLQVHPPKLAERLALSVARSVRSARQDTGALLAEIARVPALSCHLDGRGGC</sequence>
<proteinExistence type="predicted"/>
<feature type="compositionally biased region" description="Polar residues" evidence="1">
    <location>
        <begin position="326"/>
        <end position="350"/>
    </location>
</feature>
<gene>
    <name evidence="2" type="ORF">PCOR1329_LOCUS71090</name>
</gene>
<dbReference type="InterPro" id="IPR035892">
    <property type="entry name" value="C2_domain_sf"/>
</dbReference>
<keyword evidence="3" id="KW-1185">Reference proteome</keyword>
<feature type="region of interest" description="Disordered" evidence="1">
    <location>
        <begin position="697"/>
        <end position="728"/>
    </location>
</feature>
<dbReference type="SUPFAM" id="SSF49562">
    <property type="entry name" value="C2 domain (Calcium/lipid-binding domain, CaLB)"/>
    <property type="match status" value="1"/>
</dbReference>
<evidence type="ECO:0000313" key="2">
    <source>
        <dbReference type="EMBL" id="CAK0891031.1"/>
    </source>
</evidence>
<dbReference type="EMBL" id="CAUYUJ010019416">
    <property type="protein sequence ID" value="CAK0891031.1"/>
    <property type="molecule type" value="Genomic_DNA"/>
</dbReference>
<evidence type="ECO:0000256" key="1">
    <source>
        <dbReference type="SAM" id="MobiDB-lite"/>
    </source>
</evidence>
<reference evidence="2" key="1">
    <citation type="submission" date="2023-10" db="EMBL/GenBank/DDBJ databases">
        <authorList>
            <person name="Chen Y."/>
            <person name="Shah S."/>
            <person name="Dougan E. K."/>
            <person name="Thang M."/>
            <person name="Chan C."/>
        </authorList>
    </citation>
    <scope>NUCLEOTIDE SEQUENCE [LARGE SCALE GENOMIC DNA]</scope>
</reference>
<name>A0ABN9WW01_9DINO</name>
<dbReference type="Proteomes" id="UP001189429">
    <property type="component" value="Unassembled WGS sequence"/>
</dbReference>
<evidence type="ECO:0000313" key="3">
    <source>
        <dbReference type="Proteomes" id="UP001189429"/>
    </source>
</evidence>
<evidence type="ECO:0008006" key="4">
    <source>
        <dbReference type="Google" id="ProtNLM"/>
    </source>
</evidence>
<feature type="compositionally biased region" description="Polar residues" evidence="1">
    <location>
        <begin position="300"/>
        <end position="311"/>
    </location>
</feature>
<accession>A0ABN9WW01</accession>